<evidence type="ECO:0000313" key="6">
    <source>
        <dbReference type="Proteomes" id="UP000636800"/>
    </source>
</evidence>
<evidence type="ECO:0000259" key="4">
    <source>
        <dbReference type="Pfam" id="PF14389"/>
    </source>
</evidence>
<feature type="compositionally biased region" description="Low complexity" evidence="2">
    <location>
        <begin position="1"/>
        <end position="13"/>
    </location>
</feature>
<evidence type="ECO:0000256" key="1">
    <source>
        <dbReference type="SAM" id="Coils"/>
    </source>
</evidence>
<evidence type="ECO:0000259" key="3">
    <source>
        <dbReference type="Pfam" id="PF04784"/>
    </source>
</evidence>
<sequence length="558" mass="62807">MSNNSSRPLSLSPGLDAKMKPASVQQRKQELEQEVAKLQKMLCNEEKVHEILERALIPKGIPSVVNIPNFLPKKVKELLAELIIVEDEIARLEDKISNVQQSINFAQESRVQGIAKSREFEEKLALGTKPMFFINQAIKGDYSKSSFASIGNSLDSVSRIEKNKREVDQEKISRSGIIDLHPTTKIPPRHPNPTQSDSNMEVFHKLLHEPVLSASPTEKDGQNLQPNKLSEKILKCFICIFLRLMRTSRMSELEKSSLISRSSNTFSRTRSFRMFDSLNLNSGISINRDAGQKDPYGIFEIEDSLLRDIGPYKNLVRFTSSHLDLKGMSNCLPLLHNLRNLLDSLCEVDLKLLTHHQQLAFWINIHNSCVMHGFLEHGMPLNSENIPALRNRAIFNIGGHLLTATAIEHCILRQSSTTPEGDGDGKHDSIRSKYGLKKAEPNVTFALCCGNRSSPAIKIYTSEGVSVELEKSKLEYLQASLVVTGSRRIMIPELLALNMPSFAIDLDSLLEWVCNQLPSSWSLRKSIFECVRGQGNGRVSDIADILPYDFEFQYLLPM</sequence>
<keyword evidence="6" id="KW-1185">Reference proteome</keyword>
<name>A0A835R2J7_VANPL</name>
<protein>
    <recommendedName>
        <fullName evidence="7">DUF547 domain-containing protein</fullName>
    </recommendedName>
</protein>
<organism evidence="5 6">
    <name type="scientific">Vanilla planifolia</name>
    <name type="common">Vanilla</name>
    <dbReference type="NCBI Taxonomy" id="51239"/>
    <lineage>
        <taxon>Eukaryota</taxon>
        <taxon>Viridiplantae</taxon>
        <taxon>Streptophyta</taxon>
        <taxon>Embryophyta</taxon>
        <taxon>Tracheophyta</taxon>
        <taxon>Spermatophyta</taxon>
        <taxon>Magnoliopsida</taxon>
        <taxon>Liliopsida</taxon>
        <taxon>Asparagales</taxon>
        <taxon>Orchidaceae</taxon>
        <taxon>Vanilloideae</taxon>
        <taxon>Vanilleae</taxon>
        <taxon>Vanilla</taxon>
    </lineage>
</organism>
<dbReference type="Proteomes" id="UP000636800">
    <property type="component" value="Unassembled WGS sequence"/>
</dbReference>
<dbReference type="Pfam" id="PF04784">
    <property type="entry name" value="DUF547"/>
    <property type="match status" value="1"/>
</dbReference>
<dbReference type="AlphaFoldDB" id="A0A835R2J7"/>
<comment type="caution">
    <text evidence="5">The sequence shown here is derived from an EMBL/GenBank/DDBJ whole genome shotgun (WGS) entry which is preliminary data.</text>
</comment>
<feature type="domain" description="Ternary complex factor MIP1 leucine-zipper" evidence="4">
    <location>
        <begin position="24"/>
        <end position="103"/>
    </location>
</feature>
<feature type="domain" description="DUF547" evidence="3">
    <location>
        <begin position="351"/>
        <end position="477"/>
    </location>
</feature>
<dbReference type="PANTHER" id="PTHR46248:SF6">
    <property type="entry name" value="OS03G0859900 PROTEIN"/>
    <property type="match status" value="1"/>
</dbReference>
<dbReference type="InterPro" id="IPR025757">
    <property type="entry name" value="MIP1_Leuzipper"/>
</dbReference>
<keyword evidence="1" id="KW-0175">Coiled coil</keyword>
<gene>
    <name evidence="5" type="ORF">HPP92_008480</name>
</gene>
<dbReference type="Pfam" id="PF14389">
    <property type="entry name" value="Lzipper-MIP1"/>
    <property type="match status" value="1"/>
</dbReference>
<proteinExistence type="predicted"/>
<evidence type="ECO:0000313" key="5">
    <source>
        <dbReference type="EMBL" id="KAG0484401.1"/>
    </source>
</evidence>
<accession>A0A835R2J7</accession>
<dbReference type="OrthoDB" id="268400at2759"/>
<evidence type="ECO:0000256" key="2">
    <source>
        <dbReference type="SAM" id="MobiDB-lite"/>
    </source>
</evidence>
<evidence type="ECO:0008006" key="7">
    <source>
        <dbReference type="Google" id="ProtNLM"/>
    </source>
</evidence>
<dbReference type="PANTHER" id="PTHR46248">
    <property type="entry name" value="EXPRESSED PROTEIN"/>
    <property type="match status" value="1"/>
</dbReference>
<feature type="region of interest" description="Disordered" evidence="2">
    <location>
        <begin position="1"/>
        <end position="26"/>
    </location>
</feature>
<dbReference type="EMBL" id="JADCNL010000004">
    <property type="protein sequence ID" value="KAG0484401.1"/>
    <property type="molecule type" value="Genomic_DNA"/>
</dbReference>
<dbReference type="InterPro" id="IPR006869">
    <property type="entry name" value="DUF547"/>
</dbReference>
<reference evidence="5 6" key="1">
    <citation type="journal article" date="2020" name="Nat. Food">
        <title>A phased Vanilla planifolia genome enables genetic improvement of flavour and production.</title>
        <authorList>
            <person name="Hasing T."/>
            <person name="Tang H."/>
            <person name="Brym M."/>
            <person name="Khazi F."/>
            <person name="Huang T."/>
            <person name="Chambers A.H."/>
        </authorList>
    </citation>
    <scope>NUCLEOTIDE SEQUENCE [LARGE SCALE GENOMIC DNA]</scope>
    <source>
        <tissue evidence="5">Leaf</tissue>
    </source>
</reference>
<feature type="coiled-coil region" evidence="1">
    <location>
        <begin position="75"/>
        <end position="109"/>
    </location>
</feature>